<feature type="coiled-coil region" evidence="1">
    <location>
        <begin position="10"/>
        <end position="37"/>
    </location>
</feature>
<feature type="transmembrane region" description="Helical" evidence="2">
    <location>
        <begin position="74"/>
        <end position="93"/>
    </location>
</feature>
<feature type="transmembrane region" description="Helical" evidence="2">
    <location>
        <begin position="527"/>
        <end position="544"/>
    </location>
</feature>
<gene>
    <name evidence="3" type="ORF">C7U54_06955</name>
</gene>
<keyword evidence="2" id="KW-0812">Transmembrane</keyword>
<feature type="transmembrane region" description="Helical" evidence="2">
    <location>
        <begin position="201"/>
        <end position="220"/>
    </location>
</feature>
<keyword evidence="2" id="KW-0472">Membrane</keyword>
<feature type="transmembrane region" description="Helical" evidence="2">
    <location>
        <begin position="347"/>
        <end position="366"/>
    </location>
</feature>
<organism evidence="3 4">
    <name type="scientific">Faecalibacillus intestinalis</name>
    <dbReference type="NCBI Taxonomy" id="1982626"/>
    <lineage>
        <taxon>Bacteria</taxon>
        <taxon>Bacillati</taxon>
        <taxon>Bacillota</taxon>
        <taxon>Erysipelotrichia</taxon>
        <taxon>Erysipelotrichales</taxon>
        <taxon>Coprobacillaceae</taxon>
        <taxon>Faecalibacillus</taxon>
    </lineage>
</organism>
<evidence type="ECO:0000313" key="3">
    <source>
        <dbReference type="EMBL" id="PST41542.1"/>
    </source>
</evidence>
<dbReference type="AlphaFoldDB" id="A0A2T3G216"/>
<keyword evidence="1" id="KW-0175">Coiled coil</keyword>
<evidence type="ECO:0000313" key="4">
    <source>
        <dbReference type="Proteomes" id="UP000240974"/>
    </source>
</evidence>
<sequence>MKHAKQKFVFNKYDNQKDEILEENNTLQQDVEENNKIDKIFKIICNVLIIFILVYFFKSCVITHGQSVSSIQKMIFFFFVVISICLFVGINYILSKKDYKLEKLFLIVMIPISIIYSLIMIPGMVPDEATHMRLTYSLASQIMGVEKDKTTLRGEEKYIYEHLPQAPNQESYDYSYTHLLSGEDNGEYVTIDEDSANWKQIFWYFPAVIGTIFARIMHFGATPTLYIARLFNLFFYIWLTYFSIKKIPIGKQLLFMISILPMCSQQMMSLSYDAILNASAFFCLAYGLFFVYHSEDVRYDEYIKYLFAAVLLLSIKSAIYSFLLLVPILSKFDNINGNVHLERKHKIILVLSISILILLLNFVSFGSTSSKEVVESTAVSKHIISWSGTEGYSIGWLITHPIEGIALFINTINLKLEWYYYSCLGQDLSWFTVKLPFELFKCWGLLLLISALKKEENKIDGRMRILFICINSIVFFLVLLSMCIYWTPLGYDHIEGVQGRYFIPIIYTIIIIINNKKICLKENIYKYINVFPCFLVVLTIRSLINTCYL</sequence>
<dbReference type="Proteomes" id="UP000240974">
    <property type="component" value="Unassembled WGS sequence"/>
</dbReference>
<comment type="caution">
    <text evidence="3">The sequence shown here is derived from an EMBL/GenBank/DDBJ whole genome shotgun (WGS) entry which is preliminary data.</text>
</comment>
<evidence type="ECO:0000256" key="2">
    <source>
        <dbReference type="SAM" id="Phobius"/>
    </source>
</evidence>
<name>A0A2T3G216_9FIRM</name>
<dbReference type="EMBL" id="PYLQ01000007">
    <property type="protein sequence ID" value="PST41542.1"/>
    <property type="molecule type" value="Genomic_DNA"/>
</dbReference>
<feature type="transmembrane region" description="Helical" evidence="2">
    <location>
        <begin position="226"/>
        <end position="244"/>
    </location>
</feature>
<feature type="transmembrane region" description="Helical" evidence="2">
    <location>
        <begin position="40"/>
        <end position="62"/>
    </location>
</feature>
<keyword evidence="2" id="KW-1133">Transmembrane helix</keyword>
<protein>
    <recommendedName>
        <fullName evidence="5">DUF2142 domain-containing protein</fullName>
    </recommendedName>
</protein>
<evidence type="ECO:0008006" key="5">
    <source>
        <dbReference type="Google" id="ProtNLM"/>
    </source>
</evidence>
<accession>A0A2T3G216</accession>
<evidence type="ECO:0000256" key="1">
    <source>
        <dbReference type="SAM" id="Coils"/>
    </source>
</evidence>
<feature type="transmembrane region" description="Helical" evidence="2">
    <location>
        <begin position="105"/>
        <end position="125"/>
    </location>
</feature>
<feature type="transmembrane region" description="Helical" evidence="2">
    <location>
        <begin position="465"/>
        <end position="487"/>
    </location>
</feature>
<dbReference type="RefSeq" id="WP_107029785.1">
    <property type="nucleotide sequence ID" value="NZ_PYLQ01000007.1"/>
</dbReference>
<dbReference type="Pfam" id="PF09913">
    <property type="entry name" value="DUF2142"/>
    <property type="match status" value="1"/>
</dbReference>
<feature type="transmembrane region" description="Helical" evidence="2">
    <location>
        <begin position="305"/>
        <end position="326"/>
    </location>
</feature>
<keyword evidence="4" id="KW-1185">Reference proteome</keyword>
<reference evidence="3 4" key="1">
    <citation type="journal article" date="2019" name="Int. J. Syst. Evol. Microbiol.">
        <title>Faecalibacillus intestinalis gen. nov., sp. nov. and Faecalibacillus faecis sp. nov., isolated from human faeces.</title>
        <authorList>
            <person name="Seo B."/>
            <person name="Jeon K."/>
            <person name="Baek I."/>
            <person name="Lee Y.M."/>
            <person name="Baek K."/>
            <person name="Ko G."/>
        </authorList>
    </citation>
    <scope>NUCLEOTIDE SEQUENCE [LARGE SCALE GENOMIC DNA]</scope>
    <source>
        <strain evidence="3 4">SNUG30099</strain>
    </source>
</reference>
<feature type="transmembrane region" description="Helical" evidence="2">
    <location>
        <begin position="274"/>
        <end position="293"/>
    </location>
</feature>
<feature type="transmembrane region" description="Helical" evidence="2">
    <location>
        <begin position="499"/>
        <end position="515"/>
    </location>
</feature>
<proteinExistence type="predicted"/>
<dbReference type="InterPro" id="IPR018674">
    <property type="entry name" value="DUF2142_membrane"/>
</dbReference>